<organism evidence="6 7">
    <name type="scientific">Comamonas koreensis</name>
    <dbReference type="NCBI Taxonomy" id="160825"/>
    <lineage>
        <taxon>Bacteria</taxon>
        <taxon>Pseudomonadati</taxon>
        <taxon>Pseudomonadota</taxon>
        <taxon>Betaproteobacteria</taxon>
        <taxon>Burkholderiales</taxon>
        <taxon>Comamonadaceae</taxon>
        <taxon>Comamonas</taxon>
    </lineage>
</organism>
<dbReference type="Proteomes" id="UP001199260">
    <property type="component" value="Unassembled WGS sequence"/>
</dbReference>
<dbReference type="InterPro" id="IPR013325">
    <property type="entry name" value="RNA_pol_sigma_r2"/>
</dbReference>
<evidence type="ECO:0000256" key="3">
    <source>
        <dbReference type="ARBA" id="ARBA00023082"/>
    </source>
</evidence>
<comment type="similarity">
    <text evidence="1">Belongs to the sigma-70 factor family. ECF subfamily.</text>
</comment>
<dbReference type="Pfam" id="PF08281">
    <property type="entry name" value="Sigma70_r4_2"/>
    <property type="match status" value="1"/>
</dbReference>
<dbReference type="SUPFAM" id="SSF88659">
    <property type="entry name" value="Sigma3 and sigma4 domains of RNA polymerase sigma factors"/>
    <property type="match status" value="1"/>
</dbReference>
<dbReference type="PANTHER" id="PTHR43133">
    <property type="entry name" value="RNA POLYMERASE ECF-TYPE SIGMA FACTO"/>
    <property type="match status" value="1"/>
</dbReference>
<sequence>MPQPSLLTDVETIFRQHHAWLRGRLMLRASSHSEAEDVASETFLQLTEKGRSAEGEMLDIRHPRALLSTIAKRILIKLWQRQDLEAAYENTLRHMPEAMALSPEMHAMLVEAICQIDRALAALPLPVKTVFLLSRLEGMRYPQIAEHMGISLATVERHMRRALLQCLRCAP</sequence>
<keyword evidence="3" id="KW-0731">Sigma factor</keyword>
<feature type="domain" description="RNA polymerase sigma factor 70 region 4 type 2" evidence="5">
    <location>
        <begin position="115"/>
        <end position="166"/>
    </location>
</feature>
<evidence type="ECO:0000256" key="2">
    <source>
        <dbReference type="ARBA" id="ARBA00023015"/>
    </source>
</evidence>
<keyword evidence="4" id="KW-0804">Transcription</keyword>
<dbReference type="GO" id="GO:0006352">
    <property type="term" value="P:DNA-templated transcription initiation"/>
    <property type="evidence" value="ECO:0007669"/>
    <property type="project" value="InterPro"/>
</dbReference>
<dbReference type="NCBIfam" id="TIGR02937">
    <property type="entry name" value="sigma70-ECF"/>
    <property type="match status" value="1"/>
</dbReference>
<name>A0AAW4XR57_9BURK</name>
<gene>
    <name evidence="6" type="ORF">LPW39_01510</name>
</gene>
<dbReference type="SUPFAM" id="SSF88946">
    <property type="entry name" value="Sigma2 domain of RNA polymerase sigma factors"/>
    <property type="match status" value="1"/>
</dbReference>
<dbReference type="EMBL" id="JAJNCT010000003">
    <property type="protein sequence ID" value="MCD2163810.1"/>
    <property type="molecule type" value="Genomic_DNA"/>
</dbReference>
<dbReference type="RefSeq" id="WP_230770707.1">
    <property type="nucleotide sequence ID" value="NZ_JAJNCT010000003.1"/>
</dbReference>
<dbReference type="GO" id="GO:0003677">
    <property type="term" value="F:DNA binding"/>
    <property type="evidence" value="ECO:0007669"/>
    <property type="project" value="InterPro"/>
</dbReference>
<evidence type="ECO:0000313" key="6">
    <source>
        <dbReference type="EMBL" id="MCD2163810.1"/>
    </source>
</evidence>
<reference evidence="6 7" key="1">
    <citation type="submission" date="2021-11" db="EMBL/GenBank/DDBJ databases">
        <title>Genome sequence.</title>
        <authorList>
            <person name="Sun Q."/>
        </authorList>
    </citation>
    <scope>NUCLEOTIDE SEQUENCE [LARGE SCALE GENOMIC DNA]</scope>
    <source>
        <strain evidence="6 7">KCTC 12005</strain>
    </source>
</reference>
<dbReference type="InterPro" id="IPR036388">
    <property type="entry name" value="WH-like_DNA-bd_sf"/>
</dbReference>
<dbReference type="AlphaFoldDB" id="A0AAW4XR57"/>
<dbReference type="InterPro" id="IPR013249">
    <property type="entry name" value="RNA_pol_sigma70_r4_t2"/>
</dbReference>
<evidence type="ECO:0000313" key="7">
    <source>
        <dbReference type="Proteomes" id="UP001199260"/>
    </source>
</evidence>
<accession>A0AAW4XR57</accession>
<evidence type="ECO:0000259" key="5">
    <source>
        <dbReference type="Pfam" id="PF08281"/>
    </source>
</evidence>
<dbReference type="Gene3D" id="1.10.1740.10">
    <property type="match status" value="1"/>
</dbReference>
<evidence type="ECO:0000256" key="4">
    <source>
        <dbReference type="ARBA" id="ARBA00023163"/>
    </source>
</evidence>
<evidence type="ECO:0000256" key="1">
    <source>
        <dbReference type="ARBA" id="ARBA00010641"/>
    </source>
</evidence>
<protein>
    <submittedName>
        <fullName evidence="6">Sigma-70 family RNA polymerase sigma factor</fullName>
    </submittedName>
</protein>
<dbReference type="Gene3D" id="1.10.10.10">
    <property type="entry name" value="Winged helix-like DNA-binding domain superfamily/Winged helix DNA-binding domain"/>
    <property type="match status" value="1"/>
</dbReference>
<comment type="caution">
    <text evidence="6">The sequence shown here is derived from an EMBL/GenBank/DDBJ whole genome shotgun (WGS) entry which is preliminary data.</text>
</comment>
<keyword evidence="2" id="KW-0805">Transcription regulation</keyword>
<dbReference type="InterPro" id="IPR013324">
    <property type="entry name" value="RNA_pol_sigma_r3/r4-like"/>
</dbReference>
<keyword evidence="7" id="KW-1185">Reference proteome</keyword>
<dbReference type="PANTHER" id="PTHR43133:SF63">
    <property type="entry name" value="RNA POLYMERASE SIGMA FACTOR FECI-RELATED"/>
    <property type="match status" value="1"/>
</dbReference>
<dbReference type="GO" id="GO:0016987">
    <property type="term" value="F:sigma factor activity"/>
    <property type="evidence" value="ECO:0007669"/>
    <property type="project" value="UniProtKB-KW"/>
</dbReference>
<proteinExistence type="inferred from homology"/>
<dbReference type="InterPro" id="IPR014284">
    <property type="entry name" value="RNA_pol_sigma-70_dom"/>
</dbReference>
<dbReference type="InterPro" id="IPR039425">
    <property type="entry name" value="RNA_pol_sigma-70-like"/>
</dbReference>